<proteinExistence type="predicted"/>
<gene>
    <name evidence="1" type="ORF">JOC58_004684</name>
</gene>
<sequence>MSKEEQMNETRINHELSNEQTGLELSRIVFIGRTFDEYLSMFDLTKQDLIGRRILDCPAGACSFTAVANTLGAQVTATDIAYYHPFAQLAEKGLADIEHTMLHMEKVQSNYVWDYFQSVADLKKHRSQALADCAHDMQQFPERYIAATLPRLPFEENAFDLTLSAHFLFMYSDRLDYEFHLQTVQELLRVTRQELRIFPLVDLSCRRYQHLDELIEYIENAGYQTEEVTVSYEFQKGANTMLRIYKD</sequence>
<dbReference type="InterPro" id="IPR029063">
    <property type="entry name" value="SAM-dependent_MTases_sf"/>
</dbReference>
<dbReference type="Gene3D" id="3.40.50.150">
    <property type="entry name" value="Vaccinia Virus protein VP39"/>
    <property type="match status" value="1"/>
</dbReference>
<keyword evidence="2" id="KW-1185">Reference proteome</keyword>
<dbReference type="RefSeq" id="WP_188776787.1">
    <property type="nucleotide sequence ID" value="NZ_BMMB01000007.1"/>
</dbReference>
<accession>A0ABU1J5P9</accession>
<protein>
    <recommendedName>
        <fullName evidence="3">SAM-dependent methyltransferase</fullName>
    </recommendedName>
</protein>
<name>A0ABU1J5P9_9BACL</name>
<dbReference type="SUPFAM" id="SSF53335">
    <property type="entry name" value="S-adenosyl-L-methionine-dependent methyltransferases"/>
    <property type="match status" value="1"/>
</dbReference>
<evidence type="ECO:0000313" key="2">
    <source>
        <dbReference type="Proteomes" id="UP001185028"/>
    </source>
</evidence>
<dbReference type="Proteomes" id="UP001185028">
    <property type="component" value="Unassembled WGS sequence"/>
</dbReference>
<reference evidence="1 2" key="1">
    <citation type="submission" date="2023-07" db="EMBL/GenBank/DDBJ databases">
        <title>Genomic Encyclopedia of Type Strains, Phase IV (KMG-IV): sequencing the most valuable type-strain genomes for metagenomic binning, comparative biology and taxonomic classification.</title>
        <authorList>
            <person name="Goeker M."/>
        </authorList>
    </citation>
    <scope>NUCLEOTIDE SEQUENCE [LARGE SCALE GENOMIC DNA]</scope>
    <source>
        <strain evidence="1 2">DSM 22170</strain>
    </source>
</reference>
<dbReference type="EMBL" id="JAVDQH010000039">
    <property type="protein sequence ID" value="MDR6246739.1"/>
    <property type="molecule type" value="Genomic_DNA"/>
</dbReference>
<evidence type="ECO:0008006" key="3">
    <source>
        <dbReference type="Google" id="ProtNLM"/>
    </source>
</evidence>
<comment type="caution">
    <text evidence="1">The sequence shown here is derived from an EMBL/GenBank/DDBJ whole genome shotgun (WGS) entry which is preliminary data.</text>
</comment>
<organism evidence="1 2">
    <name type="scientific">Paenibacillus hunanensis</name>
    <dbReference type="NCBI Taxonomy" id="539262"/>
    <lineage>
        <taxon>Bacteria</taxon>
        <taxon>Bacillati</taxon>
        <taxon>Bacillota</taxon>
        <taxon>Bacilli</taxon>
        <taxon>Bacillales</taxon>
        <taxon>Paenibacillaceae</taxon>
        <taxon>Paenibacillus</taxon>
    </lineage>
</organism>
<evidence type="ECO:0000313" key="1">
    <source>
        <dbReference type="EMBL" id="MDR6246739.1"/>
    </source>
</evidence>